<feature type="domain" description="HTH cro/C1-type" evidence="5">
    <location>
        <begin position="3"/>
        <end position="46"/>
    </location>
</feature>
<evidence type="ECO:0000313" key="6">
    <source>
        <dbReference type="EMBL" id="GIF23095.1"/>
    </source>
</evidence>
<dbReference type="Proteomes" id="UP000623608">
    <property type="component" value="Unassembled WGS sequence"/>
</dbReference>
<organism evidence="6 7">
    <name type="scientific">Paractinoplanes tereljensis</name>
    <dbReference type="NCBI Taxonomy" id="571912"/>
    <lineage>
        <taxon>Bacteria</taxon>
        <taxon>Bacillati</taxon>
        <taxon>Actinomycetota</taxon>
        <taxon>Actinomycetes</taxon>
        <taxon>Micromonosporales</taxon>
        <taxon>Micromonosporaceae</taxon>
        <taxon>Paractinoplanes</taxon>
    </lineage>
</organism>
<dbReference type="RefSeq" id="WP_203811003.1">
    <property type="nucleotide sequence ID" value="NZ_BOMY01000038.1"/>
</dbReference>
<protein>
    <submittedName>
        <fullName evidence="6">LacI family transcriptional regulator</fullName>
    </submittedName>
</protein>
<sequence>MSTMRQVAERAGVSAKSVSRVINNDRYVSADVRRRVEQAIAELNYVPNELARTFRSGRDAAIGVAIPDLSDPFFARLTREIEQIARSRGLAVLITSLGQDGAEEQSRVEALLRRQLIGLITTPVSADQSYLKPWQGRIAIVFIDRPPAGVVADSVVEDDHGGAWAATEHLIGHGHRRIAFIGDTVATATTARRFKGYRDALRHAGVAEDPRLIRFGPATGGEAGAAAVDLLNADTPPTALFSSNAWSTIGIIPALRVAGYQSVPLVSFGDFPLAEAIQPAPTVVDQDPASVGRAAATRLFDRIDHPRRRLKRQIVLPVPLITRESCCGQESLPAASDEALAI</sequence>
<dbReference type="GO" id="GO:0000976">
    <property type="term" value="F:transcription cis-regulatory region binding"/>
    <property type="evidence" value="ECO:0007669"/>
    <property type="project" value="TreeGrafter"/>
</dbReference>
<dbReference type="SMART" id="SM00354">
    <property type="entry name" value="HTH_LACI"/>
    <property type="match status" value="1"/>
</dbReference>
<keyword evidence="1" id="KW-0805">Transcription regulation</keyword>
<dbReference type="Pfam" id="PF13377">
    <property type="entry name" value="Peripla_BP_3"/>
    <property type="match status" value="1"/>
</dbReference>
<dbReference type="InterPro" id="IPR010982">
    <property type="entry name" value="Lambda_DNA-bd_dom_sf"/>
</dbReference>
<dbReference type="Pfam" id="PF00356">
    <property type="entry name" value="LacI"/>
    <property type="match status" value="1"/>
</dbReference>
<name>A0A919NQC0_9ACTN</name>
<dbReference type="InterPro" id="IPR000843">
    <property type="entry name" value="HTH_LacI"/>
</dbReference>
<dbReference type="SUPFAM" id="SSF53822">
    <property type="entry name" value="Periplasmic binding protein-like I"/>
    <property type="match status" value="1"/>
</dbReference>
<dbReference type="PROSITE" id="PS50943">
    <property type="entry name" value="HTH_CROC1"/>
    <property type="match status" value="1"/>
</dbReference>
<dbReference type="GO" id="GO:0003700">
    <property type="term" value="F:DNA-binding transcription factor activity"/>
    <property type="evidence" value="ECO:0007669"/>
    <property type="project" value="TreeGrafter"/>
</dbReference>
<keyword evidence="7" id="KW-1185">Reference proteome</keyword>
<dbReference type="SUPFAM" id="SSF47413">
    <property type="entry name" value="lambda repressor-like DNA-binding domains"/>
    <property type="match status" value="1"/>
</dbReference>
<dbReference type="Gene3D" id="3.40.50.2300">
    <property type="match status" value="2"/>
</dbReference>
<keyword evidence="3" id="KW-0804">Transcription</keyword>
<keyword evidence="2" id="KW-0238">DNA-binding</keyword>
<dbReference type="Gene3D" id="1.10.260.40">
    <property type="entry name" value="lambda repressor-like DNA-binding domains"/>
    <property type="match status" value="1"/>
</dbReference>
<dbReference type="CDD" id="cd01392">
    <property type="entry name" value="HTH_LacI"/>
    <property type="match status" value="1"/>
</dbReference>
<accession>A0A919NQC0</accession>
<evidence type="ECO:0000256" key="1">
    <source>
        <dbReference type="ARBA" id="ARBA00023015"/>
    </source>
</evidence>
<dbReference type="InterPro" id="IPR028082">
    <property type="entry name" value="Peripla_BP_I"/>
</dbReference>
<reference evidence="6" key="1">
    <citation type="submission" date="2021-01" db="EMBL/GenBank/DDBJ databases">
        <title>Whole genome shotgun sequence of Actinoplanes tereljensis NBRC 105297.</title>
        <authorList>
            <person name="Komaki H."/>
            <person name="Tamura T."/>
        </authorList>
    </citation>
    <scope>NUCLEOTIDE SEQUENCE</scope>
    <source>
        <strain evidence="6">NBRC 105297</strain>
    </source>
</reference>
<dbReference type="InterPro" id="IPR001387">
    <property type="entry name" value="Cro/C1-type_HTH"/>
</dbReference>
<feature type="domain" description="HTH lacI-type" evidence="4">
    <location>
        <begin position="2"/>
        <end position="56"/>
    </location>
</feature>
<evidence type="ECO:0000256" key="3">
    <source>
        <dbReference type="ARBA" id="ARBA00023163"/>
    </source>
</evidence>
<evidence type="ECO:0000259" key="4">
    <source>
        <dbReference type="PROSITE" id="PS50932"/>
    </source>
</evidence>
<dbReference type="InterPro" id="IPR046335">
    <property type="entry name" value="LacI/GalR-like_sensor"/>
</dbReference>
<evidence type="ECO:0000313" key="7">
    <source>
        <dbReference type="Proteomes" id="UP000623608"/>
    </source>
</evidence>
<dbReference type="CDD" id="cd06267">
    <property type="entry name" value="PBP1_LacI_sugar_binding-like"/>
    <property type="match status" value="1"/>
</dbReference>
<evidence type="ECO:0000259" key="5">
    <source>
        <dbReference type="PROSITE" id="PS50943"/>
    </source>
</evidence>
<dbReference type="EMBL" id="BOMY01000038">
    <property type="protein sequence ID" value="GIF23095.1"/>
    <property type="molecule type" value="Genomic_DNA"/>
</dbReference>
<proteinExistence type="predicted"/>
<comment type="caution">
    <text evidence="6">The sequence shown here is derived from an EMBL/GenBank/DDBJ whole genome shotgun (WGS) entry which is preliminary data.</text>
</comment>
<gene>
    <name evidence="6" type="ORF">Ate02nite_58250</name>
</gene>
<dbReference type="AlphaFoldDB" id="A0A919NQC0"/>
<dbReference type="PANTHER" id="PTHR30146:SF109">
    <property type="entry name" value="HTH-TYPE TRANSCRIPTIONAL REGULATOR GALS"/>
    <property type="match status" value="1"/>
</dbReference>
<evidence type="ECO:0000256" key="2">
    <source>
        <dbReference type="ARBA" id="ARBA00023125"/>
    </source>
</evidence>
<dbReference type="PANTHER" id="PTHR30146">
    <property type="entry name" value="LACI-RELATED TRANSCRIPTIONAL REPRESSOR"/>
    <property type="match status" value="1"/>
</dbReference>
<dbReference type="PROSITE" id="PS50932">
    <property type="entry name" value="HTH_LACI_2"/>
    <property type="match status" value="1"/>
</dbReference>